<gene>
    <name evidence="1" type="ORF">TR69_WS6001000502</name>
</gene>
<dbReference type="AlphaFoldDB" id="A0A136LXV9"/>
<reference evidence="1 2" key="1">
    <citation type="submission" date="2015-02" db="EMBL/GenBank/DDBJ databases">
        <title>Improved understanding of the partial-nitritation anammox process through 23 genomes representing the majority of the microbial community.</title>
        <authorList>
            <person name="Speth D.R."/>
            <person name="In T Zandt M."/>
            <person name="Guerrero Cruz S."/>
            <person name="Jetten M.S."/>
            <person name="Dutilh B.E."/>
        </authorList>
    </citation>
    <scope>NUCLEOTIDE SEQUENCE [LARGE SCALE GENOMIC DNA]</scope>
    <source>
        <strain evidence="1">OLB20</strain>
    </source>
</reference>
<evidence type="ECO:0000313" key="1">
    <source>
        <dbReference type="EMBL" id="KXK26498.1"/>
    </source>
</evidence>
<name>A0A136LXV9_9BACT</name>
<sequence length="158" mass="18412">MLLMFDDRMKPILAKHLGMGEDVLLEMKYAYADAMQKLQITESLDFIEEKRLTDEGAYVDSLSDTTLPKEKQLENLEMLYVYFIELAQRFPELGNRIEDKIRTLHRGITSDLLDALPEEALAEISTFFVADMNAILEMKDRFPEFELPERLKKFRPAS</sequence>
<accession>A0A136LXV9</accession>
<dbReference type="Proteomes" id="UP000070457">
    <property type="component" value="Unassembled WGS sequence"/>
</dbReference>
<dbReference type="STRING" id="1617426.TR69_WS6001000502"/>
<comment type="caution">
    <text evidence="1">The sequence shown here is derived from an EMBL/GenBank/DDBJ whole genome shotgun (WGS) entry which is preliminary data.</text>
</comment>
<dbReference type="EMBL" id="JYNZ01000003">
    <property type="protein sequence ID" value="KXK26498.1"/>
    <property type="molecule type" value="Genomic_DNA"/>
</dbReference>
<proteinExistence type="predicted"/>
<evidence type="ECO:0000313" key="2">
    <source>
        <dbReference type="Proteomes" id="UP000070457"/>
    </source>
</evidence>
<protein>
    <submittedName>
        <fullName evidence="1">Uncharacterized protein</fullName>
    </submittedName>
</protein>
<organism evidence="1 2">
    <name type="scientific">candidate division WS6 bacterium OLB20</name>
    <dbReference type="NCBI Taxonomy" id="1617426"/>
    <lineage>
        <taxon>Bacteria</taxon>
        <taxon>Candidatus Dojkabacteria</taxon>
    </lineage>
</organism>